<accession>A0A8X7B9C3</accession>
<proteinExistence type="predicted"/>
<dbReference type="EMBL" id="BMAU01021367">
    <property type="protein sequence ID" value="GFY23868.1"/>
    <property type="molecule type" value="Genomic_DNA"/>
</dbReference>
<comment type="caution">
    <text evidence="1">The sequence shown here is derived from an EMBL/GenBank/DDBJ whole genome shotgun (WGS) entry which is preliminary data.</text>
</comment>
<reference evidence="1" key="1">
    <citation type="submission" date="2020-08" db="EMBL/GenBank/DDBJ databases">
        <title>Multicomponent nature underlies the extraordinary mechanical properties of spider dragline silk.</title>
        <authorList>
            <person name="Kono N."/>
            <person name="Nakamura H."/>
            <person name="Mori M."/>
            <person name="Yoshida Y."/>
            <person name="Ohtoshi R."/>
            <person name="Malay A.D."/>
            <person name="Moran D.A.P."/>
            <person name="Tomita M."/>
            <person name="Numata K."/>
            <person name="Arakawa K."/>
        </authorList>
    </citation>
    <scope>NUCLEOTIDE SEQUENCE</scope>
</reference>
<gene>
    <name evidence="1" type="ORF">TNCV_3536621</name>
</gene>
<sequence length="101" mass="11497">MASAECMGMYAGCSVYRQYVLERCGSEIQYHDTGCWTSRSGIRQLSQYRSIPLSMSAFHYTQTPPVKGNRSNERSMHFSANGVERYKRTPNDAQQTECVVL</sequence>
<keyword evidence="2" id="KW-1185">Reference proteome</keyword>
<name>A0A8X7B9C3_TRICX</name>
<organism evidence="1 2">
    <name type="scientific">Trichonephila clavipes</name>
    <name type="common">Golden silk orbweaver</name>
    <name type="synonym">Nephila clavipes</name>
    <dbReference type="NCBI Taxonomy" id="2585209"/>
    <lineage>
        <taxon>Eukaryota</taxon>
        <taxon>Metazoa</taxon>
        <taxon>Ecdysozoa</taxon>
        <taxon>Arthropoda</taxon>
        <taxon>Chelicerata</taxon>
        <taxon>Arachnida</taxon>
        <taxon>Araneae</taxon>
        <taxon>Araneomorphae</taxon>
        <taxon>Entelegynae</taxon>
        <taxon>Araneoidea</taxon>
        <taxon>Nephilidae</taxon>
        <taxon>Trichonephila</taxon>
    </lineage>
</organism>
<dbReference type="Proteomes" id="UP000887159">
    <property type="component" value="Unassembled WGS sequence"/>
</dbReference>
<evidence type="ECO:0000313" key="2">
    <source>
        <dbReference type="Proteomes" id="UP000887159"/>
    </source>
</evidence>
<evidence type="ECO:0000313" key="1">
    <source>
        <dbReference type="EMBL" id="GFY23868.1"/>
    </source>
</evidence>
<protein>
    <submittedName>
        <fullName evidence="1">Uncharacterized protein</fullName>
    </submittedName>
</protein>
<dbReference type="AlphaFoldDB" id="A0A8X7B9C3"/>